<dbReference type="InterPro" id="IPR003660">
    <property type="entry name" value="HAMP_dom"/>
</dbReference>
<organism evidence="10 11">
    <name type="scientific">Nitratidesulfovibrio vulgaris (strain DP4)</name>
    <name type="common">Desulfovibrio vulgaris</name>
    <dbReference type="NCBI Taxonomy" id="391774"/>
    <lineage>
        <taxon>Bacteria</taxon>
        <taxon>Pseudomonadati</taxon>
        <taxon>Thermodesulfobacteriota</taxon>
        <taxon>Desulfovibrionia</taxon>
        <taxon>Desulfovibrionales</taxon>
        <taxon>Desulfovibrionaceae</taxon>
        <taxon>Nitratidesulfovibrio</taxon>
    </lineage>
</organism>
<dbReference type="SMART" id="SM00304">
    <property type="entry name" value="HAMP"/>
    <property type="match status" value="2"/>
</dbReference>
<keyword evidence="6" id="KW-0472">Membrane</keyword>
<feature type="domain" description="Methyl-accepting transducer" evidence="7">
    <location>
        <begin position="397"/>
        <end position="633"/>
    </location>
</feature>
<dbReference type="Gene3D" id="3.30.450.290">
    <property type="match status" value="1"/>
</dbReference>
<dbReference type="PROSITE" id="PS50113">
    <property type="entry name" value="PAC"/>
    <property type="match status" value="1"/>
</dbReference>
<dbReference type="InterPro" id="IPR001610">
    <property type="entry name" value="PAC"/>
</dbReference>
<evidence type="ECO:0000259" key="7">
    <source>
        <dbReference type="PROSITE" id="PS50111"/>
    </source>
</evidence>
<gene>
    <name evidence="10" type="ordered locus">Dvul_0205</name>
</gene>
<dbReference type="SMART" id="SM00086">
    <property type="entry name" value="PAC"/>
    <property type="match status" value="1"/>
</dbReference>
<dbReference type="GO" id="GO:0006935">
    <property type="term" value="P:chemotaxis"/>
    <property type="evidence" value="ECO:0007669"/>
    <property type="project" value="UniProtKB-ARBA"/>
</dbReference>
<sequence length="669" mass="72968" precursor="true">MSTQRSLGTKVMLLVSGISLFVFLILAVLTSYWQRQSALTLIDSGAVRASELLLDAIADPMSKGNDTGTTEKFDAIARRYADIRAYMTDFRGNITYSTSKDVLRRDLADVVQAPALLDKFNAALKTDSREEQLATIDGMAFYATIRSIPNAPECHHCHGRSQPILGTLVMLQDVTPAMSELRLHQYETVGLSVGGLLLLVGVLSLFMRRAVISRVQRIAAVSGQIEQGDYSVSFEHDGNDELTRLNANLASMVTTIRDQMQYNRSVLEGIIVPLAVVDARNRIEFINQPMCTIVSTACHEYSGKDFSAFMQQGGVEEDITATVLKGGNNQQGNISYRRDDGTVFPLHYEVSPLRDDRGAVNGAIAVIIDLTQEEEARRRIEEQRINLLRVADEVTGVAETLVRAAEALVTRMGELERDATEAASETTQVATAMEEMNVTVTEVARNASSTAEMADLANGEAQSGGTEMANTVRETRQVAQRTEDLAESLHELARRADNIGRVIEVINEIADQTNLLALNAAIEAARAGDAGRGFAVVADEVRKLAEKTMVATREVEQAIAAIQQGSNDAVEVMTETRQQVEVTAGKAEDTGKVLSGIVGRAESIADMVRNIATASEQQSSTSDEINRNVTRINDLTEGIQRRVREAGDAIRQVEGMAQRLEALVDGFRK</sequence>
<dbReference type="PROSITE" id="PS50885">
    <property type="entry name" value="HAMP"/>
    <property type="match status" value="1"/>
</dbReference>
<dbReference type="Proteomes" id="UP000009173">
    <property type="component" value="Chromosome"/>
</dbReference>
<dbReference type="Gene3D" id="1.10.287.950">
    <property type="entry name" value="Methyl-accepting chemotaxis protein"/>
    <property type="match status" value="1"/>
</dbReference>
<dbReference type="PANTHER" id="PTHR32089:SF112">
    <property type="entry name" value="LYSOZYME-LIKE PROTEIN-RELATED"/>
    <property type="match status" value="1"/>
</dbReference>
<dbReference type="RefSeq" id="WP_011791461.1">
    <property type="nucleotide sequence ID" value="NC_008751.1"/>
</dbReference>
<dbReference type="SUPFAM" id="SSF55785">
    <property type="entry name" value="PYP-like sensor domain (PAS domain)"/>
    <property type="match status" value="1"/>
</dbReference>
<dbReference type="CDD" id="cd11386">
    <property type="entry name" value="MCP_signal"/>
    <property type="match status" value="1"/>
</dbReference>
<evidence type="ECO:0000256" key="5">
    <source>
        <dbReference type="SAM" id="Coils"/>
    </source>
</evidence>
<feature type="transmembrane region" description="Helical" evidence="6">
    <location>
        <begin position="12"/>
        <end position="33"/>
    </location>
</feature>
<evidence type="ECO:0000313" key="10">
    <source>
        <dbReference type="EMBL" id="ABM27229.1"/>
    </source>
</evidence>
<keyword evidence="6" id="KW-0812">Transmembrane</keyword>
<evidence type="ECO:0000259" key="9">
    <source>
        <dbReference type="PROSITE" id="PS50885"/>
    </source>
</evidence>
<evidence type="ECO:0000256" key="2">
    <source>
        <dbReference type="ARBA" id="ARBA00023224"/>
    </source>
</evidence>
<evidence type="ECO:0000259" key="8">
    <source>
        <dbReference type="PROSITE" id="PS50113"/>
    </source>
</evidence>
<dbReference type="PANTHER" id="PTHR32089">
    <property type="entry name" value="METHYL-ACCEPTING CHEMOTAXIS PROTEIN MCPB"/>
    <property type="match status" value="1"/>
</dbReference>
<dbReference type="InterPro" id="IPR000700">
    <property type="entry name" value="PAS-assoc_C"/>
</dbReference>
<comment type="subcellular location">
    <subcellularLocation>
        <location evidence="1">Membrane</location>
    </subcellularLocation>
</comment>
<evidence type="ECO:0000256" key="6">
    <source>
        <dbReference type="SAM" id="Phobius"/>
    </source>
</evidence>
<dbReference type="EMBL" id="CP000527">
    <property type="protein sequence ID" value="ABM27229.1"/>
    <property type="molecule type" value="Genomic_DNA"/>
</dbReference>
<reference evidence="11" key="1">
    <citation type="journal article" date="2009" name="Environ. Microbiol.">
        <title>Contribution of mobile genetic elements to Desulfovibrio vulgaris genome plasticity.</title>
        <authorList>
            <person name="Walker C.B."/>
            <person name="Stolyar S."/>
            <person name="Chivian D."/>
            <person name="Pinel N."/>
            <person name="Gabster J.A."/>
            <person name="Dehal P.S."/>
            <person name="He Z."/>
            <person name="Yang Z.K."/>
            <person name="Yen H.C."/>
            <person name="Zhou J."/>
            <person name="Wall J.D."/>
            <person name="Hazen T.C."/>
            <person name="Arkin A.P."/>
            <person name="Stahl D.A."/>
        </authorList>
    </citation>
    <scope>NUCLEOTIDE SEQUENCE [LARGE SCALE GENOMIC DNA]</scope>
    <source>
        <strain evidence="11">DP4</strain>
    </source>
</reference>
<dbReference type="KEGG" id="dvl:Dvul_0205"/>
<feature type="domain" description="HAMP" evidence="9">
    <location>
        <begin position="209"/>
        <end position="261"/>
    </location>
</feature>
<proteinExistence type="inferred from homology"/>
<dbReference type="InterPro" id="IPR035965">
    <property type="entry name" value="PAS-like_dom_sf"/>
</dbReference>
<dbReference type="NCBIfam" id="TIGR00229">
    <property type="entry name" value="sensory_box"/>
    <property type="match status" value="1"/>
</dbReference>
<dbReference type="InterPro" id="IPR013767">
    <property type="entry name" value="PAS_fold"/>
</dbReference>
<dbReference type="Pfam" id="PF00672">
    <property type="entry name" value="HAMP"/>
    <property type="match status" value="1"/>
</dbReference>
<evidence type="ECO:0000256" key="3">
    <source>
        <dbReference type="ARBA" id="ARBA00029447"/>
    </source>
</evidence>
<name>A0A0H3A716_NITV4</name>
<keyword evidence="2 4" id="KW-0807">Transducer</keyword>
<dbReference type="PROSITE" id="PS50111">
    <property type="entry name" value="CHEMOTAXIS_TRANSDUC_2"/>
    <property type="match status" value="1"/>
</dbReference>
<dbReference type="GO" id="GO:0007165">
    <property type="term" value="P:signal transduction"/>
    <property type="evidence" value="ECO:0007669"/>
    <property type="project" value="UniProtKB-KW"/>
</dbReference>
<dbReference type="CDD" id="cd00130">
    <property type="entry name" value="PAS"/>
    <property type="match status" value="1"/>
</dbReference>
<feature type="domain" description="PAC" evidence="8">
    <location>
        <begin position="330"/>
        <end position="382"/>
    </location>
</feature>
<dbReference type="GO" id="GO:0016020">
    <property type="term" value="C:membrane"/>
    <property type="evidence" value="ECO:0007669"/>
    <property type="project" value="UniProtKB-SubCell"/>
</dbReference>
<dbReference type="SMART" id="SM00091">
    <property type="entry name" value="PAS"/>
    <property type="match status" value="1"/>
</dbReference>
<dbReference type="Gene3D" id="3.30.450.20">
    <property type="entry name" value="PAS domain"/>
    <property type="match status" value="1"/>
</dbReference>
<dbReference type="Gene3D" id="6.10.340.10">
    <property type="match status" value="1"/>
</dbReference>
<dbReference type="SMART" id="SM00283">
    <property type="entry name" value="MA"/>
    <property type="match status" value="1"/>
</dbReference>
<accession>A0A0H3A716</accession>
<evidence type="ECO:0000313" key="11">
    <source>
        <dbReference type="Proteomes" id="UP000009173"/>
    </source>
</evidence>
<dbReference type="HOGENOM" id="CLU_000445_107_27_7"/>
<dbReference type="AlphaFoldDB" id="A0A0H3A716"/>
<feature type="coiled-coil region" evidence="5">
    <location>
        <begin position="373"/>
        <end position="425"/>
    </location>
</feature>
<dbReference type="InterPro" id="IPR000014">
    <property type="entry name" value="PAS"/>
</dbReference>
<dbReference type="InterPro" id="IPR004089">
    <property type="entry name" value="MCPsignal_dom"/>
</dbReference>
<protein>
    <submittedName>
        <fullName evidence="10">Methyl-accepting chemotaxis sensory transducer</fullName>
    </submittedName>
</protein>
<dbReference type="FunFam" id="1.10.287.950:FF:000001">
    <property type="entry name" value="Methyl-accepting chemotaxis sensory transducer"/>
    <property type="match status" value="1"/>
</dbReference>
<evidence type="ECO:0000256" key="4">
    <source>
        <dbReference type="PROSITE-ProRule" id="PRU00284"/>
    </source>
</evidence>
<dbReference type="Pfam" id="PF00015">
    <property type="entry name" value="MCPsignal"/>
    <property type="match status" value="1"/>
</dbReference>
<keyword evidence="6" id="KW-1133">Transmembrane helix</keyword>
<comment type="similarity">
    <text evidence="3">Belongs to the methyl-accepting chemotaxis (MCP) protein family.</text>
</comment>
<dbReference type="CDD" id="cd06225">
    <property type="entry name" value="HAMP"/>
    <property type="match status" value="1"/>
</dbReference>
<keyword evidence="5" id="KW-0175">Coiled coil</keyword>
<dbReference type="Pfam" id="PF00989">
    <property type="entry name" value="PAS"/>
    <property type="match status" value="1"/>
</dbReference>
<evidence type="ECO:0000256" key="1">
    <source>
        <dbReference type="ARBA" id="ARBA00004370"/>
    </source>
</evidence>
<dbReference type="SUPFAM" id="SSF58104">
    <property type="entry name" value="Methyl-accepting chemotaxis protein (MCP) signaling domain"/>
    <property type="match status" value="1"/>
</dbReference>